<organism evidence="2 3">
    <name type="scientific">Halostagnicola kamekurae</name>
    <dbReference type="NCBI Taxonomy" id="619731"/>
    <lineage>
        <taxon>Archaea</taxon>
        <taxon>Methanobacteriati</taxon>
        <taxon>Methanobacteriota</taxon>
        <taxon>Stenosarchaea group</taxon>
        <taxon>Halobacteria</taxon>
        <taxon>Halobacteriales</taxon>
        <taxon>Natrialbaceae</taxon>
        <taxon>Halostagnicola</taxon>
    </lineage>
</organism>
<accession>A0A1I6RQY1</accession>
<dbReference type="RefSeq" id="WP_092904155.1">
    <property type="nucleotide sequence ID" value="NZ_FOZS01000002.1"/>
</dbReference>
<dbReference type="InterPro" id="IPR004143">
    <property type="entry name" value="BPL_LPL_catalytic"/>
</dbReference>
<dbReference type="Proteomes" id="UP000199199">
    <property type="component" value="Unassembled WGS sequence"/>
</dbReference>
<dbReference type="PROSITE" id="PS51733">
    <property type="entry name" value="BPL_LPL_CATALYTIC"/>
    <property type="match status" value="1"/>
</dbReference>
<dbReference type="AlphaFoldDB" id="A0A1I6RQY1"/>
<name>A0A1I6RQY1_9EURY</name>
<evidence type="ECO:0000259" key="1">
    <source>
        <dbReference type="PROSITE" id="PS51733"/>
    </source>
</evidence>
<reference evidence="3" key="1">
    <citation type="submission" date="2016-10" db="EMBL/GenBank/DDBJ databases">
        <authorList>
            <person name="Varghese N."/>
            <person name="Submissions S."/>
        </authorList>
    </citation>
    <scope>NUCLEOTIDE SEQUENCE [LARGE SCALE GENOMIC DNA]</scope>
    <source>
        <strain evidence="3">DSM 22427</strain>
    </source>
</reference>
<dbReference type="GO" id="GO:0016874">
    <property type="term" value="F:ligase activity"/>
    <property type="evidence" value="ECO:0007669"/>
    <property type="project" value="UniProtKB-KW"/>
</dbReference>
<dbReference type="EMBL" id="FOZS01000002">
    <property type="protein sequence ID" value="SFS66868.1"/>
    <property type="molecule type" value="Genomic_DNA"/>
</dbReference>
<dbReference type="Gene3D" id="3.30.930.10">
    <property type="entry name" value="Bira Bifunctional Protein, Domain 2"/>
    <property type="match status" value="1"/>
</dbReference>
<feature type="domain" description="BPL/LPL catalytic" evidence="1">
    <location>
        <begin position="28"/>
        <end position="235"/>
    </location>
</feature>
<proteinExistence type="predicted"/>
<gene>
    <name evidence="2" type="ORF">SAMN04488556_1987</name>
</gene>
<keyword evidence="3" id="KW-1185">Reference proteome</keyword>
<keyword evidence="2" id="KW-0436">Ligase</keyword>
<evidence type="ECO:0000313" key="3">
    <source>
        <dbReference type="Proteomes" id="UP000199199"/>
    </source>
</evidence>
<sequence>MSVRILRGRSETVDADRAASQRLLETAATGTPAVRVWRPHRQVAFGRRDAGLEGYDDARAIAREFGFPPVERSVGGRAVAYDGETTLAFARAEPVADFRQGTDERYERLTADIERAFERLGVSAVRGEPADSFCPGTHSISVPAPSDRTGSSETPDCRKIAGLAQRVTQDAALASGIVVVANRDELASVLEGVYGALEVPFDPDSIGTLETEHVEIERVRTVLEEELIGDRSVSAVDAV</sequence>
<dbReference type="OrthoDB" id="192160at2157"/>
<dbReference type="InterPro" id="IPR045864">
    <property type="entry name" value="aa-tRNA-synth_II/BPL/LPL"/>
</dbReference>
<protein>
    <submittedName>
        <fullName evidence="2">Lipoate-protein ligase A</fullName>
    </submittedName>
</protein>
<dbReference type="SUPFAM" id="SSF55681">
    <property type="entry name" value="Class II aaRS and biotin synthetases"/>
    <property type="match status" value="1"/>
</dbReference>
<dbReference type="Pfam" id="PF21948">
    <property type="entry name" value="LplA-B_cat"/>
    <property type="match status" value="1"/>
</dbReference>
<evidence type="ECO:0000313" key="2">
    <source>
        <dbReference type="EMBL" id="SFS66868.1"/>
    </source>
</evidence>